<dbReference type="Gene3D" id="3.10.310.30">
    <property type="match status" value="1"/>
</dbReference>
<dbReference type="InterPro" id="IPR051319">
    <property type="entry name" value="Oligoribo/pAp-PDE_c-di-AMP_PDE"/>
</dbReference>
<dbReference type="Gene3D" id="3.90.1640.10">
    <property type="entry name" value="inorganic pyrophosphatase (n-terminal core)"/>
    <property type="match status" value="1"/>
</dbReference>
<dbReference type="InterPro" id="IPR038763">
    <property type="entry name" value="DHH_sf"/>
</dbReference>
<proteinExistence type="predicted"/>
<evidence type="ECO:0000313" key="3">
    <source>
        <dbReference type="EMBL" id="HIU26300.1"/>
    </source>
</evidence>
<dbReference type="SUPFAM" id="SSF64182">
    <property type="entry name" value="DHH phosphoesterases"/>
    <property type="match status" value="1"/>
</dbReference>
<dbReference type="PANTHER" id="PTHR47618:SF2">
    <property type="entry name" value="CYCLIC-DI-AMP PHOSPHODIESTERASE GDPP"/>
    <property type="match status" value="1"/>
</dbReference>
<dbReference type="Proteomes" id="UP000824090">
    <property type="component" value="Unassembled WGS sequence"/>
</dbReference>
<gene>
    <name evidence="3" type="ORF">IAC50_07405</name>
</gene>
<dbReference type="InterPro" id="IPR001667">
    <property type="entry name" value="DDH_dom"/>
</dbReference>
<dbReference type="AlphaFoldDB" id="A0A9D1L6T1"/>
<reference evidence="3" key="2">
    <citation type="journal article" date="2021" name="PeerJ">
        <title>Extensive microbial diversity within the chicken gut microbiome revealed by metagenomics and culture.</title>
        <authorList>
            <person name="Gilroy R."/>
            <person name="Ravi A."/>
            <person name="Getino M."/>
            <person name="Pursley I."/>
            <person name="Horton D.L."/>
            <person name="Alikhan N.F."/>
            <person name="Baker D."/>
            <person name="Gharbi K."/>
            <person name="Hall N."/>
            <person name="Watson M."/>
            <person name="Adriaenssens E.M."/>
            <person name="Foster-Nyarko E."/>
            <person name="Jarju S."/>
            <person name="Secka A."/>
            <person name="Antonio M."/>
            <person name="Oren A."/>
            <person name="Chaudhuri R.R."/>
            <person name="La Ragione R."/>
            <person name="Hildebrand F."/>
            <person name="Pallen M.J."/>
        </authorList>
    </citation>
    <scope>NUCLEOTIDE SEQUENCE</scope>
    <source>
        <strain evidence="3">ChiHcec3-6078</strain>
    </source>
</reference>
<feature type="domain" description="DDH" evidence="1">
    <location>
        <begin position="278"/>
        <end position="431"/>
    </location>
</feature>
<dbReference type="Pfam" id="PF01368">
    <property type="entry name" value="DHH"/>
    <property type="match status" value="1"/>
</dbReference>
<dbReference type="Pfam" id="PF24898">
    <property type="entry name" value="GGDEF_GdpP"/>
    <property type="match status" value="1"/>
</dbReference>
<evidence type="ECO:0000259" key="1">
    <source>
        <dbReference type="Pfam" id="PF01368"/>
    </source>
</evidence>
<dbReference type="PANTHER" id="PTHR47618">
    <property type="entry name" value="BIFUNCTIONAL OLIGORIBONUCLEASE AND PAP PHOSPHATASE NRNA"/>
    <property type="match status" value="1"/>
</dbReference>
<comment type="caution">
    <text evidence="3">The sequence shown here is derived from an EMBL/GenBank/DDBJ whole genome shotgun (WGS) entry which is preliminary data.</text>
</comment>
<feature type="domain" description="DHHA1" evidence="2">
    <location>
        <begin position="507"/>
        <end position="584"/>
    </location>
</feature>
<organism evidence="3 4">
    <name type="scientific">Candidatus Allocopromorpha excrementigallinarum</name>
    <dbReference type="NCBI Taxonomy" id="2840742"/>
    <lineage>
        <taxon>Bacteria</taxon>
        <taxon>Bacillati</taxon>
        <taxon>Bacillota</taxon>
        <taxon>Clostridia</taxon>
        <taxon>Eubacteriales</taxon>
        <taxon>Eubacteriaceae</taxon>
        <taxon>Eubacteriaceae incertae sedis</taxon>
        <taxon>Candidatus Allocopromorpha</taxon>
    </lineage>
</organism>
<sequence length="585" mass="64023">MYLGRIEKLLSAYSPVPMCVINSKGKVTRAGGSIDEVFKYDGIVDADIFVLTGIKLPDIIEAAGKKEPLSLKKNDKVFKVIPGMVGEGEMAAIVLYFVDVTSFENLKDMYNDDKACIAVVSVDNFDEFVSSKGEDREMEISTEIDKLLRCWTAKMGAAITRYKEHMYYVVLSQKSLKILIDKKFCILDEAREIETESDFPVTLSIGIGVGGKSLAETDQYAVDALNMALGRGGDQAVVKNVRNFEYYGGKSQSVEKGFKGKSRVIAHALKLVMSQSSKIFIMGHKNPDMDCLGSALGIHRVAEIIGKEAYIIINSYSDSLAGMLEDAKETGEYEFVSTEKALGLLDENSLVIVVDTHTPALVESMEILSRVSRTVVIDHHRRTADSLQNMILSYMESYASSASELVTEIVQYACDKKALTKMEADALLAGIMVDTNRFAVKAGVRTFEAASWLKRNGADLASVRKYFQDDAESFRIKARCVADARLYEDGIAMSLCPGESVNSQIINSQVADELLEIKGIKASFVAGKNQHGRTVISARSLGAVNVQVVMEKFGGGGHLTTAGAQVDMSPEEALKAIREAVREQL</sequence>
<dbReference type="InterPro" id="IPR003156">
    <property type="entry name" value="DHHA1_dom"/>
</dbReference>
<dbReference type="GO" id="GO:0003676">
    <property type="term" value="F:nucleic acid binding"/>
    <property type="evidence" value="ECO:0007669"/>
    <property type="project" value="InterPro"/>
</dbReference>
<accession>A0A9D1L6T1</accession>
<evidence type="ECO:0000259" key="2">
    <source>
        <dbReference type="Pfam" id="PF02272"/>
    </source>
</evidence>
<dbReference type="EMBL" id="DVMP01000136">
    <property type="protein sequence ID" value="HIU26300.1"/>
    <property type="molecule type" value="Genomic_DNA"/>
</dbReference>
<dbReference type="FunFam" id="3.90.1640.10:FF:000002">
    <property type="entry name" value="Cyclic-di-AMP phosphodiesterase"/>
    <property type="match status" value="1"/>
</dbReference>
<evidence type="ECO:0000313" key="4">
    <source>
        <dbReference type="Proteomes" id="UP000824090"/>
    </source>
</evidence>
<protein>
    <submittedName>
        <fullName evidence="3">DHH family phosphoesterase</fullName>
    </submittedName>
</protein>
<dbReference type="Pfam" id="PF02272">
    <property type="entry name" value="DHHA1"/>
    <property type="match status" value="1"/>
</dbReference>
<name>A0A9D1L6T1_9FIRM</name>
<reference evidence="3" key="1">
    <citation type="submission" date="2020-10" db="EMBL/GenBank/DDBJ databases">
        <authorList>
            <person name="Gilroy R."/>
        </authorList>
    </citation>
    <scope>NUCLEOTIDE SEQUENCE</scope>
    <source>
        <strain evidence="3">ChiHcec3-6078</strain>
    </source>
</reference>